<organism evidence="1 2">
    <name type="scientific">Halteria grandinella</name>
    <dbReference type="NCBI Taxonomy" id="5974"/>
    <lineage>
        <taxon>Eukaryota</taxon>
        <taxon>Sar</taxon>
        <taxon>Alveolata</taxon>
        <taxon>Ciliophora</taxon>
        <taxon>Intramacronucleata</taxon>
        <taxon>Spirotrichea</taxon>
        <taxon>Stichotrichia</taxon>
        <taxon>Sporadotrichida</taxon>
        <taxon>Halteriidae</taxon>
        <taxon>Halteria</taxon>
    </lineage>
</organism>
<gene>
    <name evidence="1" type="ORF">FGO68_gene2550</name>
</gene>
<reference evidence="1" key="1">
    <citation type="submission" date="2019-06" db="EMBL/GenBank/DDBJ databases">
        <authorList>
            <person name="Zheng W."/>
        </authorList>
    </citation>
    <scope>NUCLEOTIDE SEQUENCE</scope>
    <source>
        <strain evidence="1">QDHG01</strain>
    </source>
</reference>
<dbReference type="AlphaFoldDB" id="A0A8J8NEA4"/>
<keyword evidence="2" id="KW-1185">Reference proteome</keyword>
<evidence type="ECO:0000313" key="1">
    <source>
        <dbReference type="EMBL" id="TNV73377.1"/>
    </source>
</evidence>
<protein>
    <submittedName>
        <fullName evidence="1">Uncharacterized protein</fullName>
    </submittedName>
</protein>
<sequence>MQSQLVSQDSCCFRDLRAERASSESYLAMFSSISLILFPSEAYLSSALTKEYIRAQRRIITFIKLNYNNLLITHFSSYCYPIDLCTPLHDSCQQLVLLPCPPLSLFLPAHHERVVSQYHSHDSEAREHREGYQLEVKCEPGVVAHVVDREGVRGVPIQVEVVTVGNISRVITHLEIP</sequence>
<comment type="caution">
    <text evidence="1">The sequence shown here is derived from an EMBL/GenBank/DDBJ whole genome shotgun (WGS) entry which is preliminary data.</text>
</comment>
<dbReference type="EMBL" id="RRYP01019051">
    <property type="protein sequence ID" value="TNV73377.1"/>
    <property type="molecule type" value="Genomic_DNA"/>
</dbReference>
<accession>A0A8J8NEA4</accession>
<name>A0A8J8NEA4_HALGN</name>
<dbReference type="Proteomes" id="UP000785679">
    <property type="component" value="Unassembled WGS sequence"/>
</dbReference>
<evidence type="ECO:0000313" key="2">
    <source>
        <dbReference type="Proteomes" id="UP000785679"/>
    </source>
</evidence>
<proteinExistence type="predicted"/>